<feature type="compositionally biased region" description="Basic and acidic residues" evidence="2">
    <location>
        <begin position="352"/>
        <end position="362"/>
    </location>
</feature>
<evidence type="ECO:0000313" key="3">
    <source>
        <dbReference type="EMBL" id="MBM7053327.1"/>
    </source>
</evidence>
<feature type="compositionally biased region" description="Low complexity" evidence="2">
    <location>
        <begin position="317"/>
        <end position="351"/>
    </location>
</feature>
<dbReference type="Gene3D" id="3.30.420.40">
    <property type="match status" value="2"/>
</dbReference>
<comment type="caution">
    <text evidence="3">The sequence shown here is derived from an EMBL/GenBank/DDBJ whole genome shotgun (WGS) entry which is preliminary data.</text>
</comment>
<proteinExistence type="inferred from homology"/>
<dbReference type="PANTHER" id="PTHR18964">
    <property type="entry name" value="ROK (REPRESSOR, ORF, KINASE) FAMILY"/>
    <property type="match status" value="1"/>
</dbReference>
<organism evidence="3 4">
    <name type="scientific">Streptomyces durocortorensis</name>
    <dbReference type="NCBI Taxonomy" id="2811104"/>
    <lineage>
        <taxon>Bacteria</taxon>
        <taxon>Bacillati</taxon>
        <taxon>Actinomycetota</taxon>
        <taxon>Actinomycetes</taxon>
        <taxon>Kitasatosporales</taxon>
        <taxon>Streptomycetaceae</taxon>
        <taxon>Streptomyces</taxon>
    </lineage>
</organism>
<comment type="similarity">
    <text evidence="1">Belongs to the ROK (NagC/XylR) family.</text>
</comment>
<name>A0ABS2HRL5_9ACTN</name>
<evidence type="ECO:0000313" key="4">
    <source>
        <dbReference type="Proteomes" id="UP000712045"/>
    </source>
</evidence>
<gene>
    <name evidence="3" type="ORF">JS521_05440</name>
</gene>
<dbReference type="Pfam" id="PF00480">
    <property type="entry name" value="ROK"/>
    <property type="match status" value="1"/>
</dbReference>
<dbReference type="EMBL" id="JAFEUF010000015">
    <property type="protein sequence ID" value="MBM7053327.1"/>
    <property type="molecule type" value="Genomic_DNA"/>
</dbReference>
<feature type="region of interest" description="Disordered" evidence="2">
    <location>
        <begin position="317"/>
        <end position="362"/>
    </location>
</feature>
<dbReference type="RefSeq" id="WP_205081578.1">
    <property type="nucleotide sequence ID" value="NZ_JAFEUF010000015.1"/>
</dbReference>
<accession>A0ABS2HRL5</accession>
<dbReference type="PANTHER" id="PTHR18964:SF169">
    <property type="entry name" value="N-ACETYLMANNOSAMINE KINASE"/>
    <property type="match status" value="1"/>
</dbReference>
<sequence length="362" mass="37058">MTQVPVLEIGGTHVTAALVDTATGLPVDGSVVRGPVPADAAAEEIIDSFAGTARRIAAPEGAHWGVAVPGPFDYASGVGKFRGIGKFEALHDVDVGAGLRERLNRPSAVSFLNDADAFALGEHHGPAGTRWNRAVYVTLGTGVGSSFLRDGHPVTEGTAVPPEGRAHHITLDGRPLEEVISRRAIRSRYARAAGIPEPDEGPDVSAIADLARREDPHAAAALGECFTALGRALAPWCAAFRADATVVGGSMARSWDLIGPALREGLGLGARGVGREAAGIVSRMSLHTARRPGDAPLIGAAYWALRKAPEEGTARLALSSAGHSGSLASHPGSSAGHSGSLAGHPGSPAGHPGRDSRREAPS</sequence>
<evidence type="ECO:0000256" key="2">
    <source>
        <dbReference type="SAM" id="MobiDB-lite"/>
    </source>
</evidence>
<dbReference type="InterPro" id="IPR043129">
    <property type="entry name" value="ATPase_NBD"/>
</dbReference>
<dbReference type="InterPro" id="IPR000600">
    <property type="entry name" value="ROK"/>
</dbReference>
<reference evidence="3 4" key="1">
    <citation type="submission" date="2021-02" db="EMBL/GenBank/DDBJ databases">
        <title>Genome Streptomyces sp. RHZ10.</title>
        <authorList>
            <person name="Besaury L."/>
        </authorList>
    </citation>
    <scope>NUCLEOTIDE SEQUENCE [LARGE SCALE GENOMIC DNA]</scope>
    <source>
        <strain evidence="3 4">RHZ10</strain>
    </source>
</reference>
<evidence type="ECO:0000256" key="1">
    <source>
        <dbReference type="ARBA" id="ARBA00006479"/>
    </source>
</evidence>
<dbReference type="Proteomes" id="UP000712045">
    <property type="component" value="Unassembled WGS sequence"/>
</dbReference>
<dbReference type="SUPFAM" id="SSF53067">
    <property type="entry name" value="Actin-like ATPase domain"/>
    <property type="match status" value="1"/>
</dbReference>
<protein>
    <submittedName>
        <fullName evidence="3">ROK family protein</fullName>
    </submittedName>
</protein>
<keyword evidence="4" id="KW-1185">Reference proteome</keyword>